<gene>
    <name evidence="1" type="ORF">CIT292_09267</name>
</gene>
<accession>D4BEQ4</accession>
<dbReference type="AlphaFoldDB" id="D4BEQ4"/>
<organism evidence="1 2">
    <name type="scientific">Citrobacter youngae ATCC 29220</name>
    <dbReference type="NCBI Taxonomy" id="500640"/>
    <lineage>
        <taxon>Bacteria</taxon>
        <taxon>Pseudomonadati</taxon>
        <taxon>Pseudomonadota</taxon>
        <taxon>Gammaproteobacteria</taxon>
        <taxon>Enterobacterales</taxon>
        <taxon>Enterobacteriaceae</taxon>
        <taxon>Citrobacter</taxon>
        <taxon>Citrobacter freundii complex</taxon>
    </lineage>
</organism>
<comment type="caution">
    <text evidence="1">The sequence shown here is derived from an EMBL/GenBank/DDBJ whole genome shotgun (WGS) entry which is preliminary data.</text>
</comment>
<evidence type="ECO:0000313" key="1">
    <source>
        <dbReference type="EMBL" id="EFE07383.1"/>
    </source>
</evidence>
<protein>
    <submittedName>
        <fullName evidence="1">Uncharacterized protein</fullName>
    </submittedName>
</protein>
<dbReference type="Proteomes" id="UP000003880">
    <property type="component" value="Unassembled WGS sequence"/>
</dbReference>
<proteinExistence type="predicted"/>
<reference evidence="1 2" key="1">
    <citation type="submission" date="2010-02" db="EMBL/GenBank/DDBJ databases">
        <authorList>
            <person name="Weinstock G."/>
            <person name="Sodergren E."/>
            <person name="Clifton S."/>
            <person name="Fulton L."/>
            <person name="Fulton B."/>
            <person name="Courtney L."/>
            <person name="Fronick C."/>
            <person name="Harrison M."/>
            <person name="Strong C."/>
            <person name="Farmer C."/>
            <person name="Delahaunty K."/>
            <person name="Markovic C."/>
            <person name="Hall O."/>
            <person name="Minx P."/>
            <person name="Tomlinson C."/>
            <person name="Mitreva M."/>
            <person name="Nelson J."/>
            <person name="Hou S."/>
            <person name="Wollam A."/>
            <person name="Pepin K.H."/>
            <person name="Johnson M."/>
            <person name="Bhonagiri V."/>
            <person name="Zhang X."/>
            <person name="Suruliraj S."/>
            <person name="Warren W."/>
            <person name="Chinwalla A."/>
            <person name="Mardis E.R."/>
            <person name="Wilson R.K."/>
        </authorList>
    </citation>
    <scope>NUCLEOTIDE SEQUENCE [LARGE SCALE GENOMIC DNA]</scope>
    <source>
        <strain evidence="1 2">ATCC 29220</strain>
    </source>
</reference>
<evidence type="ECO:0000313" key="2">
    <source>
        <dbReference type="Proteomes" id="UP000003880"/>
    </source>
</evidence>
<name>D4BEQ4_9ENTR</name>
<dbReference type="EMBL" id="ABWL02000016">
    <property type="protein sequence ID" value="EFE07383.1"/>
    <property type="molecule type" value="Genomic_DNA"/>
</dbReference>
<sequence>MGQAPPGIKVEHMITAKQPINGVTAVRRQWRDHNEIACAQAVFFAIALAARLPLKNRPNRELRMVMTFIVQLTTPGAAQLQPGKLFITPE</sequence>
<dbReference type="HOGENOM" id="CLU_2435552_0_0_6"/>